<evidence type="ECO:0000259" key="1">
    <source>
        <dbReference type="Pfam" id="PF08964"/>
    </source>
</evidence>
<accession>A0A017SZM7</accession>
<dbReference type="InterPro" id="IPR015059">
    <property type="entry name" value="Ca_cell_adhesion_N_dom"/>
</dbReference>
<sequence length="85" mass="9176">MSLTATDKREPAFDEVIFFTARDFGGQGYLAKIGSRVDVWREHNALSDRLLSVKIGASCTVTAYWAAGFGTPSKQFTADTARAAG</sequence>
<proteinExistence type="predicted"/>
<gene>
    <name evidence="2" type="ORF">CAP_7289</name>
</gene>
<dbReference type="AlphaFoldDB" id="A0A017SZM7"/>
<organism evidence="2 3">
    <name type="scientific">Chondromyces apiculatus DSM 436</name>
    <dbReference type="NCBI Taxonomy" id="1192034"/>
    <lineage>
        <taxon>Bacteria</taxon>
        <taxon>Pseudomonadati</taxon>
        <taxon>Myxococcota</taxon>
        <taxon>Polyangia</taxon>
        <taxon>Polyangiales</taxon>
        <taxon>Polyangiaceae</taxon>
        <taxon>Chondromyces</taxon>
    </lineage>
</organism>
<dbReference type="Pfam" id="PF08964">
    <property type="entry name" value="Crystall_3"/>
    <property type="match status" value="1"/>
</dbReference>
<protein>
    <recommendedName>
        <fullName evidence="1">Calcium-dependent cell adhesion molecule N-terminal domain-containing protein</fullName>
    </recommendedName>
</protein>
<dbReference type="GO" id="GO:0016020">
    <property type="term" value="C:membrane"/>
    <property type="evidence" value="ECO:0007669"/>
    <property type="project" value="InterPro"/>
</dbReference>
<reference evidence="2 3" key="1">
    <citation type="submission" date="2013-05" db="EMBL/GenBank/DDBJ databases">
        <title>Genome assembly of Chondromyces apiculatus DSM 436.</title>
        <authorList>
            <person name="Sharma G."/>
            <person name="Khatri I."/>
            <person name="Kaur C."/>
            <person name="Mayilraj S."/>
            <person name="Subramanian S."/>
        </authorList>
    </citation>
    <scope>NUCLEOTIDE SEQUENCE [LARGE SCALE GENOMIC DNA]</scope>
    <source>
        <strain evidence="2 3">DSM 436</strain>
    </source>
</reference>
<dbReference type="Gene3D" id="2.60.20.10">
    <property type="entry name" value="Crystallins"/>
    <property type="match status" value="1"/>
</dbReference>
<name>A0A017SZM7_9BACT</name>
<feature type="domain" description="Calcium-dependent cell adhesion molecule N-terminal" evidence="1">
    <location>
        <begin position="15"/>
        <end position="65"/>
    </location>
</feature>
<keyword evidence="3" id="KW-1185">Reference proteome</keyword>
<comment type="caution">
    <text evidence="2">The sequence shown here is derived from an EMBL/GenBank/DDBJ whole genome shotgun (WGS) entry which is preliminary data.</text>
</comment>
<evidence type="ECO:0000313" key="2">
    <source>
        <dbReference type="EMBL" id="EYF02217.1"/>
    </source>
</evidence>
<dbReference type="Proteomes" id="UP000019678">
    <property type="component" value="Unassembled WGS sequence"/>
</dbReference>
<dbReference type="GO" id="GO:0098609">
    <property type="term" value="P:cell-cell adhesion"/>
    <property type="evidence" value="ECO:0007669"/>
    <property type="project" value="InterPro"/>
</dbReference>
<evidence type="ECO:0000313" key="3">
    <source>
        <dbReference type="Proteomes" id="UP000019678"/>
    </source>
</evidence>
<dbReference type="EMBL" id="ASRX01000063">
    <property type="protein sequence ID" value="EYF02217.1"/>
    <property type="molecule type" value="Genomic_DNA"/>
</dbReference>
<dbReference type="RefSeq" id="WP_044247866.1">
    <property type="nucleotide sequence ID" value="NZ_ASRX01000063.1"/>
</dbReference>